<dbReference type="PANTHER" id="PTHR30250">
    <property type="entry name" value="PST FAMILY PREDICTED COLANIC ACID TRANSPORTER"/>
    <property type="match status" value="1"/>
</dbReference>
<keyword evidence="8" id="KW-1185">Reference proteome</keyword>
<comment type="subcellular location">
    <subcellularLocation>
        <location evidence="1">Cell membrane</location>
        <topology evidence="1">Multi-pass membrane protein</topology>
    </subcellularLocation>
</comment>
<feature type="transmembrane region" description="Helical" evidence="6">
    <location>
        <begin position="50"/>
        <end position="74"/>
    </location>
</feature>
<feature type="transmembrane region" description="Helical" evidence="6">
    <location>
        <begin position="315"/>
        <end position="338"/>
    </location>
</feature>
<evidence type="ECO:0000256" key="1">
    <source>
        <dbReference type="ARBA" id="ARBA00004651"/>
    </source>
</evidence>
<feature type="transmembrane region" description="Helical" evidence="6">
    <location>
        <begin position="410"/>
        <end position="428"/>
    </location>
</feature>
<dbReference type="PANTHER" id="PTHR30250:SF31">
    <property type="entry name" value="INNER MEMBRANE PROTEIN YGHQ"/>
    <property type="match status" value="1"/>
</dbReference>
<feature type="transmembrane region" description="Helical" evidence="6">
    <location>
        <begin position="350"/>
        <end position="376"/>
    </location>
</feature>
<comment type="caution">
    <text evidence="7">The sequence shown here is derived from an EMBL/GenBank/DDBJ whole genome shotgun (WGS) entry which is preliminary data.</text>
</comment>
<dbReference type="Pfam" id="PF13440">
    <property type="entry name" value="Polysacc_synt_3"/>
    <property type="match status" value="1"/>
</dbReference>
<evidence type="ECO:0000313" key="7">
    <source>
        <dbReference type="EMBL" id="GLR47835.1"/>
    </source>
</evidence>
<keyword evidence="3 6" id="KW-0812">Transmembrane</keyword>
<feature type="transmembrane region" description="Helical" evidence="6">
    <location>
        <begin position="383"/>
        <end position="404"/>
    </location>
</feature>
<dbReference type="InterPro" id="IPR013231">
    <property type="entry name" value="Periviscerokinin"/>
</dbReference>
<evidence type="ECO:0000256" key="6">
    <source>
        <dbReference type="SAM" id="Phobius"/>
    </source>
</evidence>
<dbReference type="InterPro" id="IPR050833">
    <property type="entry name" value="Poly_Biosynth_Transport"/>
</dbReference>
<evidence type="ECO:0000313" key="8">
    <source>
        <dbReference type="Proteomes" id="UP001156703"/>
    </source>
</evidence>
<evidence type="ECO:0000256" key="2">
    <source>
        <dbReference type="ARBA" id="ARBA00022475"/>
    </source>
</evidence>
<name>A0ABQ5Z755_9SPHN</name>
<proteinExistence type="predicted"/>
<evidence type="ECO:0000256" key="3">
    <source>
        <dbReference type="ARBA" id="ARBA00022692"/>
    </source>
</evidence>
<dbReference type="Proteomes" id="UP001156703">
    <property type="component" value="Unassembled WGS sequence"/>
</dbReference>
<dbReference type="Pfam" id="PF08259">
    <property type="entry name" value="Periviscerokin"/>
    <property type="match status" value="1"/>
</dbReference>
<gene>
    <name evidence="7" type="primary">yghQ</name>
    <name evidence="7" type="ORF">GCM10007925_15480</name>
</gene>
<protein>
    <submittedName>
        <fullName evidence="7">Membrane protein</fullName>
    </submittedName>
</protein>
<accession>A0ABQ5Z755</accession>
<dbReference type="EMBL" id="BSOO01000014">
    <property type="protein sequence ID" value="GLR47835.1"/>
    <property type="molecule type" value="Genomic_DNA"/>
</dbReference>
<keyword evidence="2" id="KW-1003">Cell membrane</keyword>
<sequence length="438" mass="45650">MSAGLAERGGVARIFANLGLLLGGKAGAGLMSLVYLVLAARALGATDYGTLVLVHAYATLLGGVIAFSGWHGVVRYGNIAYEAGDHHRLLRLTRFMALVEVGCGVVAILVAAALVPLVGPHMDWPPAAMALAVPYSLAILANVRSTPHGLLQIAGRFDLISLHQLVSPTVRLVGSVAAWLSGGGLTAFLLVWLAAAILEGVTMWLLGWWGTRGMRLSAPLLGGVRGTVAENEGLLPFIVTTNVDLTLSELGPKLSPLTVGWMLGPAAAGIFSLAQRASVVLQQPATMLGQASYAVIAKLLAAGDRRGFRRSVRHSALVATAIGTPITLVIGLFGNPILHLLGGRSFGGAALLLFLIAAGRLVALGATSLSSGLIAFGRPTRSITANLVGNLLLYPLLPLMLLWFGLNGAGWHALLQSLLVVALLAFYFEKEVRAWAKG</sequence>
<evidence type="ECO:0000256" key="5">
    <source>
        <dbReference type="ARBA" id="ARBA00023136"/>
    </source>
</evidence>
<reference evidence="8" key="1">
    <citation type="journal article" date="2019" name="Int. J. Syst. Evol. Microbiol.">
        <title>The Global Catalogue of Microorganisms (GCM) 10K type strain sequencing project: providing services to taxonomists for standard genome sequencing and annotation.</title>
        <authorList>
            <consortium name="The Broad Institute Genomics Platform"/>
            <consortium name="The Broad Institute Genome Sequencing Center for Infectious Disease"/>
            <person name="Wu L."/>
            <person name="Ma J."/>
        </authorList>
    </citation>
    <scope>NUCLEOTIDE SEQUENCE [LARGE SCALE GENOMIC DNA]</scope>
    <source>
        <strain evidence="8">NBRC 102146</strain>
    </source>
</reference>
<keyword evidence="5 6" id="KW-0472">Membrane</keyword>
<feature type="transmembrane region" description="Helical" evidence="6">
    <location>
        <begin position="12"/>
        <end position="38"/>
    </location>
</feature>
<dbReference type="RefSeq" id="WP_029940976.1">
    <property type="nucleotide sequence ID" value="NZ_BSOO01000014.1"/>
</dbReference>
<organism evidence="7 8">
    <name type="scientific">Sphingomonas astaxanthinifaciens DSM 22298</name>
    <dbReference type="NCBI Taxonomy" id="1123267"/>
    <lineage>
        <taxon>Bacteria</taxon>
        <taxon>Pseudomonadati</taxon>
        <taxon>Pseudomonadota</taxon>
        <taxon>Alphaproteobacteria</taxon>
        <taxon>Sphingomonadales</taxon>
        <taxon>Sphingomonadaceae</taxon>
        <taxon>Sphingomonas</taxon>
    </lineage>
</organism>
<keyword evidence="4 6" id="KW-1133">Transmembrane helix</keyword>
<feature type="transmembrane region" description="Helical" evidence="6">
    <location>
        <begin position="187"/>
        <end position="209"/>
    </location>
</feature>
<evidence type="ECO:0000256" key="4">
    <source>
        <dbReference type="ARBA" id="ARBA00022989"/>
    </source>
</evidence>
<feature type="transmembrane region" description="Helical" evidence="6">
    <location>
        <begin position="95"/>
        <end position="118"/>
    </location>
</feature>